<dbReference type="InterPro" id="IPR036855">
    <property type="entry name" value="Znf_CCCH_sf"/>
</dbReference>
<evidence type="ECO:0000256" key="3">
    <source>
        <dbReference type="ARBA" id="ARBA00022833"/>
    </source>
</evidence>
<name>A0A835PNH1_VANPL</name>
<feature type="domain" description="C3H1-type" evidence="7">
    <location>
        <begin position="249"/>
        <end position="277"/>
    </location>
</feature>
<dbReference type="PROSITE" id="PS50089">
    <property type="entry name" value="ZF_RING_2"/>
    <property type="match status" value="1"/>
</dbReference>
<dbReference type="GO" id="GO:0008270">
    <property type="term" value="F:zinc ion binding"/>
    <property type="evidence" value="ECO:0007669"/>
    <property type="project" value="UniProtKB-KW"/>
</dbReference>
<proteinExistence type="predicted"/>
<dbReference type="SMART" id="SM00356">
    <property type="entry name" value="ZnF_C3H1"/>
    <property type="match status" value="1"/>
</dbReference>
<dbReference type="PROSITE" id="PS50103">
    <property type="entry name" value="ZF_C3H1"/>
    <property type="match status" value="1"/>
</dbReference>
<feature type="compositionally biased region" description="Low complexity" evidence="5">
    <location>
        <begin position="121"/>
        <end position="130"/>
    </location>
</feature>
<reference evidence="8 9" key="1">
    <citation type="journal article" date="2020" name="Nat. Food">
        <title>A phased Vanilla planifolia genome enables genetic improvement of flavour and production.</title>
        <authorList>
            <person name="Hasing T."/>
            <person name="Tang H."/>
            <person name="Brym M."/>
            <person name="Khazi F."/>
            <person name="Huang T."/>
            <person name="Chambers A.H."/>
        </authorList>
    </citation>
    <scope>NUCLEOTIDE SEQUENCE [LARGE SCALE GENOMIC DNA]</scope>
    <source>
        <tissue evidence="8">Leaf</tissue>
    </source>
</reference>
<keyword evidence="2 4" id="KW-0863">Zinc-finger</keyword>
<dbReference type="Gene3D" id="3.30.40.10">
    <property type="entry name" value="Zinc/RING finger domain, C3HC4 (zinc finger)"/>
    <property type="match status" value="1"/>
</dbReference>
<dbReference type="PROSITE" id="PS00518">
    <property type="entry name" value="ZF_RING_1"/>
    <property type="match status" value="1"/>
</dbReference>
<dbReference type="Pfam" id="PF00642">
    <property type="entry name" value="zf-CCCH"/>
    <property type="match status" value="1"/>
</dbReference>
<evidence type="ECO:0008006" key="10">
    <source>
        <dbReference type="Google" id="ProtNLM"/>
    </source>
</evidence>
<dbReference type="EMBL" id="JADCNL010000013">
    <property type="protein sequence ID" value="KAG0455431.1"/>
    <property type="molecule type" value="Genomic_DNA"/>
</dbReference>
<dbReference type="InterPro" id="IPR017907">
    <property type="entry name" value="Znf_RING_CS"/>
</dbReference>
<evidence type="ECO:0000256" key="1">
    <source>
        <dbReference type="ARBA" id="ARBA00022723"/>
    </source>
</evidence>
<keyword evidence="3 4" id="KW-0862">Zinc</keyword>
<comment type="caution">
    <text evidence="8">The sequence shown here is derived from an EMBL/GenBank/DDBJ whole genome shotgun (WGS) entry which is preliminary data.</text>
</comment>
<dbReference type="SMART" id="SM00184">
    <property type="entry name" value="RING"/>
    <property type="match status" value="1"/>
</dbReference>
<dbReference type="SUPFAM" id="SSF90229">
    <property type="entry name" value="CCCH zinc finger"/>
    <property type="match status" value="1"/>
</dbReference>
<keyword evidence="9" id="KW-1185">Reference proteome</keyword>
<dbReference type="Proteomes" id="UP000636800">
    <property type="component" value="Chromosome 13"/>
</dbReference>
<dbReference type="GO" id="GO:0005684">
    <property type="term" value="C:U2-type spliceosomal complex"/>
    <property type="evidence" value="ECO:0007669"/>
    <property type="project" value="TreeGrafter"/>
</dbReference>
<dbReference type="AlphaFoldDB" id="A0A835PNH1"/>
<dbReference type="CDD" id="cd16539">
    <property type="entry name" value="RING-HC_RNF113A_B"/>
    <property type="match status" value="1"/>
</dbReference>
<dbReference type="InterPro" id="IPR000571">
    <property type="entry name" value="Znf_CCCH"/>
</dbReference>
<evidence type="ECO:0000259" key="6">
    <source>
        <dbReference type="PROSITE" id="PS50089"/>
    </source>
</evidence>
<dbReference type="Gene3D" id="4.10.1000.10">
    <property type="entry name" value="Zinc finger, CCCH-type"/>
    <property type="match status" value="1"/>
</dbReference>
<dbReference type="InterPro" id="IPR001841">
    <property type="entry name" value="Znf_RING"/>
</dbReference>
<dbReference type="PANTHER" id="PTHR12930:SF0">
    <property type="entry name" value="RING FINGER PROTEIN 113B"/>
    <property type="match status" value="1"/>
</dbReference>
<sequence length="387" mass="43697">MSLCAHFYVPSVRLPSSRLGLWEDGGFAVEAEFVHYLTFAPRISAFRLPIKDRCYPTLAQLSGVEMADEDGNVCNFLKKPSRNKNIRKRTATEFTEDDDDTNILSQRPKKSLTSAKALHFSSSTPSSNPSGADDADVEAKNQGDLFHFKSTKEIQVQTDNRATASLETETEFDRDARAIRERVLKRAEESLKGKSSSEPGKEKVYRGIHAYTDYKAGFRREQTVAGEKAGGAHGPLRASAHIRTSARFDYQPDICKDYKETGYCGFGDACKFMHDRGDYKSGWQLEKEWEEKEKARKRELAMGGEAEHIGGRDDEDDGDELPFACFICRMPFEDAVVTKCKHYFCEHCALKHHSKNKKCFVCNAPTLGIFNTAHEIRKKMAQEKNTN</sequence>
<dbReference type="OrthoDB" id="10250354at2759"/>
<keyword evidence="1 4" id="KW-0479">Metal-binding</keyword>
<dbReference type="InterPro" id="IPR013083">
    <property type="entry name" value="Znf_RING/FYVE/PHD"/>
</dbReference>
<evidence type="ECO:0000313" key="8">
    <source>
        <dbReference type="EMBL" id="KAG0455431.1"/>
    </source>
</evidence>
<gene>
    <name evidence="8" type="ORF">HPP92_024723</name>
</gene>
<dbReference type="PANTHER" id="PTHR12930">
    <property type="entry name" value="ZINC FINGER PROTEIN 183"/>
    <property type="match status" value="1"/>
</dbReference>
<evidence type="ECO:0000256" key="2">
    <source>
        <dbReference type="ARBA" id="ARBA00022771"/>
    </source>
</evidence>
<evidence type="ECO:0000259" key="7">
    <source>
        <dbReference type="PROSITE" id="PS50103"/>
    </source>
</evidence>
<evidence type="ECO:0000256" key="5">
    <source>
        <dbReference type="SAM" id="MobiDB-lite"/>
    </source>
</evidence>
<feature type="zinc finger region" description="C3H1-type" evidence="4">
    <location>
        <begin position="249"/>
        <end position="277"/>
    </location>
</feature>
<dbReference type="GO" id="GO:0034247">
    <property type="term" value="P:snoRNA splicing"/>
    <property type="evidence" value="ECO:0007669"/>
    <property type="project" value="TreeGrafter"/>
</dbReference>
<dbReference type="Pfam" id="PF13920">
    <property type="entry name" value="zf-C3HC4_3"/>
    <property type="match status" value="1"/>
</dbReference>
<evidence type="ECO:0000256" key="4">
    <source>
        <dbReference type="PROSITE-ProRule" id="PRU00723"/>
    </source>
</evidence>
<feature type="domain" description="RING-type" evidence="6">
    <location>
        <begin position="325"/>
        <end position="363"/>
    </location>
</feature>
<dbReference type="SUPFAM" id="SSF57850">
    <property type="entry name" value="RING/U-box"/>
    <property type="match status" value="1"/>
</dbReference>
<dbReference type="InterPro" id="IPR039971">
    <property type="entry name" value="CWC24-like"/>
</dbReference>
<feature type="region of interest" description="Disordered" evidence="5">
    <location>
        <begin position="93"/>
        <end position="137"/>
    </location>
</feature>
<evidence type="ECO:0000313" key="9">
    <source>
        <dbReference type="Proteomes" id="UP000636800"/>
    </source>
</evidence>
<accession>A0A835PNH1</accession>
<organism evidence="8 9">
    <name type="scientific">Vanilla planifolia</name>
    <name type="common">Vanilla</name>
    <dbReference type="NCBI Taxonomy" id="51239"/>
    <lineage>
        <taxon>Eukaryota</taxon>
        <taxon>Viridiplantae</taxon>
        <taxon>Streptophyta</taxon>
        <taxon>Embryophyta</taxon>
        <taxon>Tracheophyta</taxon>
        <taxon>Spermatophyta</taxon>
        <taxon>Magnoliopsida</taxon>
        <taxon>Liliopsida</taxon>
        <taxon>Asparagales</taxon>
        <taxon>Orchidaceae</taxon>
        <taxon>Vanilloideae</taxon>
        <taxon>Vanilleae</taxon>
        <taxon>Vanilla</taxon>
    </lineage>
</organism>
<dbReference type="FunFam" id="3.30.40.10:FF:000045">
    <property type="entry name" value="RING finger protein 113A"/>
    <property type="match status" value="1"/>
</dbReference>
<protein>
    <recommendedName>
        <fullName evidence="10">Zinc finger CCCH domain-containing protein 1</fullName>
    </recommendedName>
</protein>